<name>A0A1P8WS69_9PLAN</name>
<protein>
    <recommendedName>
        <fullName evidence="1">BioF2-like acetyltransferase domain-containing protein</fullName>
    </recommendedName>
</protein>
<dbReference type="Gene3D" id="3.40.630.30">
    <property type="match status" value="1"/>
</dbReference>
<dbReference type="EMBL" id="CP017641">
    <property type="protein sequence ID" value="APZ96909.1"/>
    <property type="molecule type" value="Genomic_DNA"/>
</dbReference>
<dbReference type="SUPFAM" id="SSF55729">
    <property type="entry name" value="Acyl-CoA N-acyltransferases (Nat)"/>
    <property type="match status" value="1"/>
</dbReference>
<dbReference type="AlphaFoldDB" id="A0A1P8WS69"/>
<dbReference type="Proteomes" id="UP000187735">
    <property type="component" value="Chromosome"/>
</dbReference>
<feature type="domain" description="BioF2-like acetyltransferase" evidence="1">
    <location>
        <begin position="90"/>
        <end position="216"/>
    </location>
</feature>
<dbReference type="InterPro" id="IPR038740">
    <property type="entry name" value="BioF2-like_GNAT_dom"/>
</dbReference>
<evidence type="ECO:0000259" key="1">
    <source>
        <dbReference type="Pfam" id="PF13480"/>
    </source>
</evidence>
<accession>A0A1P8WS69</accession>
<evidence type="ECO:0000313" key="2">
    <source>
        <dbReference type="EMBL" id="APZ96909.1"/>
    </source>
</evidence>
<organism evidence="2 3">
    <name type="scientific">Fuerstiella marisgermanici</name>
    <dbReference type="NCBI Taxonomy" id="1891926"/>
    <lineage>
        <taxon>Bacteria</taxon>
        <taxon>Pseudomonadati</taxon>
        <taxon>Planctomycetota</taxon>
        <taxon>Planctomycetia</taxon>
        <taxon>Planctomycetales</taxon>
        <taxon>Planctomycetaceae</taxon>
        <taxon>Fuerstiella</taxon>
    </lineage>
</organism>
<proteinExistence type="predicted"/>
<dbReference type="Pfam" id="PF13480">
    <property type="entry name" value="Acetyltransf_6"/>
    <property type="match status" value="1"/>
</dbReference>
<sequence length="296" mass="32867">MDPQYHAEFLQKIGHRIRECHGHLWFDIFPKAYTTIPYDADVDSATFQTADVLGDDGLMVRYSCSVDSGVASFQHVVTDKQYGMATLVNKARNKTRQGLRNCEAGQIDPVDLGSEGIQLHADTIIRQGRKLPNNFESYWKAYFAAASESPAATAWAARHEGRLAAYLISFRAGSTEYVSIVRSSQEKLKFRPNNAMLFTYLEHTMARPEISEVSIGLQSLQPGSESLDLFKRGMGFVERPIGQRIELRPGILATLPRPIAAAAAKTLKYLPGGEKKARLTGALSWYASQPQIQRAA</sequence>
<dbReference type="KEGG" id="fmr:Fuma_06583"/>
<reference evidence="2 3" key="1">
    <citation type="journal article" date="2016" name="Front. Microbiol.">
        <title>Fuerstia marisgermanicae gen. nov., sp. nov., an Unusual Member of the Phylum Planctomycetes from the German Wadden Sea.</title>
        <authorList>
            <person name="Kohn T."/>
            <person name="Heuer A."/>
            <person name="Jogler M."/>
            <person name="Vollmers J."/>
            <person name="Boedeker C."/>
            <person name="Bunk B."/>
            <person name="Rast P."/>
            <person name="Borchert D."/>
            <person name="Glockner I."/>
            <person name="Freese H.M."/>
            <person name="Klenk H.P."/>
            <person name="Overmann J."/>
            <person name="Kaster A.K."/>
            <person name="Rohde M."/>
            <person name="Wiegand S."/>
            <person name="Jogler C."/>
        </authorList>
    </citation>
    <scope>NUCLEOTIDE SEQUENCE [LARGE SCALE GENOMIC DNA]</scope>
    <source>
        <strain evidence="2 3">NH11</strain>
    </source>
</reference>
<keyword evidence="3" id="KW-1185">Reference proteome</keyword>
<gene>
    <name evidence="2" type="ORF">Fuma_06583</name>
</gene>
<dbReference type="RefSeq" id="WP_077027871.1">
    <property type="nucleotide sequence ID" value="NZ_CP017641.1"/>
</dbReference>
<evidence type="ECO:0000313" key="3">
    <source>
        <dbReference type="Proteomes" id="UP000187735"/>
    </source>
</evidence>
<dbReference type="InterPro" id="IPR016181">
    <property type="entry name" value="Acyl_CoA_acyltransferase"/>
</dbReference>